<dbReference type="EMBL" id="JBHLWO010000002">
    <property type="protein sequence ID" value="MFC0320687.1"/>
    <property type="molecule type" value="Genomic_DNA"/>
</dbReference>
<sequence length="148" mass="16895">MKRSILYGLILLLASACTNNYTSHIRDLSFQNDSLRVITMLINEKANTIAVLFGNELALKNKLAQKPRENNELYKLVTWRQQPNTFWYGSKINGALLCIETVKISSKEGQVVPIYKLDCFDSPFSADLPIDRTQRISFIMNQQLVVLP</sequence>
<protein>
    <recommendedName>
        <fullName evidence="3">Lipoprotein</fullName>
    </recommendedName>
</protein>
<comment type="caution">
    <text evidence="1">The sequence shown here is derived from an EMBL/GenBank/DDBJ whole genome shotgun (WGS) entry which is preliminary data.</text>
</comment>
<gene>
    <name evidence="1" type="ORF">ACFFI0_20345</name>
</gene>
<keyword evidence="2" id="KW-1185">Reference proteome</keyword>
<dbReference type="RefSeq" id="WP_377477585.1">
    <property type="nucleotide sequence ID" value="NZ_JBHLWO010000002.1"/>
</dbReference>
<proteinExistence type="predicted"/>
<reference evidence="1 2" key="1">
    <citation type="submission" date="2024-09" db="EMBL/GenBank/DDBJ databases">
        <authorList>
            <person name="Sun Q."/>
            <person name="Mori K."/>
        </authorList>
    </citation>
    <scope>NUCLEOTIDE SEQUENCE [LARGE SCALE GENOMIC DNA]</scope>
    <source>
        <strain evidence="1 2">CCM 7765</strain>
    </source>
</reference>
<organism evidence="1 2">
    <name type="scientific">Olivibacter oleidegradans</name>
    <dbReference type="NCBI Taxonomy" id="760123"/>
    <lineage>
        <taxon>Bacteria</taxon>
        <taxon>Pseudomonadati</taxon>
        <taxon>Bacteroidota</taxon>
        <taxon>Sphingobacteriia</taxon>
        <taxon>Sphingobacteriales</taxon>
        <taxon>Sphingobacteriaceae</taxon>
        <taxon>Olivibacter</taxon>
    </lineage>
</organism>
<evidence type="ECO:0000313" key="2">
    <source>
        <dbReference type="Proteomes" id="UP001589774"/>
    </source>
</evidence>
<name>A0ABV6HP96_9SPHI</name>
<dbReference type="PROSITE" id="PS51257">
    <property type="entry name" value="PROKAR_LIPOPROTEIN"/>
    <property type="match status" value="1"/>
</dbReference>
<evidence type="ECO:0000313" key="1">
    <source>
        <dbReference type="EMBL" id="MFC0320687.1"/>
    </source>
</evidence>
<evidence type="ECO:0008006" key="3">
    <source>
        <dbReference type="Google" id="ProtNLM"/>
    </source>
</evidence>
<dbReference type="Proteomes" id="UP001589774">
    <property type="component" value="Unassembled WGS sequence"/>
</dbReference>
<accession>A0ABV6HP96</accession>